<dbReference type="PANTHER" id="PTHR46093:SF18">
    <property type="entry name" value="FIBRONECTIN TYPE-III DOMAIN-CONTAINING PROTEIN"/>
    <property type="match status" value="1"/>
</dbReference>
<dbReference type="InterPro" id="IPR006652">
    <property type="entry name" value="Kelch_1"/>
</dbReference>
<dbReference type="Gene3D" id="2.120.10.80">
    <property type="entry name" value="Kelch-type beta propeller"/>
    <property type="match status" value="2"/>
</dbReference>
<dbReference type="Gene3D" id="1.10.10.10">
    <property type="entry name" value="Winged helix-like DNA-binding domain superfamily/Winged helix DNA-binding domain"/>
    <property type="match status" value="1"/>
</dbReference>
<evidence type="ECO:0000256" key="1">
    <source>
        <dbReference type="ARBA" id="ARBA00022441"/>
    </source>
</evidence>
<name>A0A1X7TDG3_AMPQE</name>
<keyword evidence="2" id="KW-0677">Repeat</keyword>
<dbReference type="eggNOG" id="KOG4693">
    <property type="taxonomic scope" value="Eukaryota"/>
</dbReference>
<protein>
    <submittedName>
        <fullName evidence="3">Uncharacterized protein</fullName>
    </submittedName>
</protein>
<reference evidence="3" key="1">
    <citation type="submission" date="2017-05" db="UniProtKB">
        <authorList>
            <consortium name="EnsemblMetazoa"/>
        </authorList>
    </citation>
    <scope>IDENTIFICATION</scope>
</reference>
<organism evidence="3">
    <name type="scientific">Amphimedon queenslandica</name>
    <name type="common">Sponge</name>
    <dbReference type="NCBI Taxonomy" id="400682"/>
    <lineage>
        <taxon>Eukaryota</taxon>
        <taxon>Metazoa</taxon>
        <taxon>Porifera</taxon>
        <taxon>Demospongiae</taxon>
        <taxon>Heteroscleromorpha</taxon>
        <taxon>Haplosclerida</taxon>
        <taxon>Niphatidae</taxon>
        <taxon>Amphimedon</taxon>
    </lineage>
</organism>
<dbReference type="Pfam" id="PF24681">
    <property type="entry name" value="Kelch_KLHDC2_KLHL20_DRC7"/>
    <property type="match status" value="1"/>
</dbReference>
<sequence length="805" mass="91097">MWGGNQPDLPEVHNNEEKKSMCSVVEVCHVPTGEWVQKPTTGDPAPLGVRGYAAAVIRNEIFFFGGYCGHKGCFHNSLYSFNVDTFNWKELSPTTSHHGPMMKSGSSMIAIKVKDEDYLAVIGGCGSSNNNPPQPGAQYSEDSNGYQRCNEIHTYRLKTDEWTSPTVTGDRPPPINYFTLTSITNTTAILFGGYFGDERWSNDAYVFEFTDTSVRCTEFPNPGGSVPWPKERSGHSSVLINCSSGPHLLVVGGFAGIRCTDDCWLLNINKMEWKELTNIPDSVTDRDSHSLSVWNETQTTHWIIEFGGERDYSSISDTRFIEIIAASEERAKYSEKICKAIWYRGSDASLKIKIPIRWFVFELSLPDKQSIVSVKEALSIGERYGMNEEDTKQALRYFHDVSLMLYYPKVINVFFIDSKPILEILSQLLALTYVTKIDAIALITDEPLPLKITNNLKEGFFNEDIFECLKSKSVVFSLPEFQLCDLIRLLLHLNIITKLEDEPKGHYFIPYALPSYNDLVSIKEANAKPLLIVWREEKNKEILPVPTGLFPLTIVHLLNLKEYVTEIPPSTPEYYKFRDAMSLKVVFKGKEDTLHLINCYTHIEVYFTGPTQHCPLVRKLLTKAIDNSSDAMHLKHNYVNAFACPSKRSSCYCIVRPREDGNIVNCTICPVSATISSDHWYWFESGPVENDNGTQMKHNNNQSPDESLLLVKKPGTDDLMKLFIDSAAHYMIIGIGLSVNVTDLTPLPHLTILNLIQVFQRWSDSNNDVTWAKILKVCQDFPNQLGKAEAKINKFLLSPEARDKY</sequence>
<dbReference type="AlphaFoldDB" id="A0A1X7TDG3"/>
<dbReference type="SUPFAM" id="SSF117281">
    <property type="entry name" value="Kelch motif"/>
    <property type="match status" value="1"/>
</dbReference>
<dbReference type="InParanoid" id="A0A1X7TDG3"/>
<dbReference type="InterPro" id="IPR036388">
    <property type="entry name" value="WH-like_DNA-bd_sf"/>
</dbReference>
<dbReference type="Pfam" id="PF01344">
    <property type="entry name" value="Kelch_1"/>
    <property type="match status" value="1"/>
</dbReference>
<dbReference type="PANTHER" id="PTHR46093">
    <property type="entry name" value="ACYL-COA-BINDING DOMAIN-CONTAINING PROTEIN 5"/>
    <property type="match status" value="1"/>
</dbReference>
<dbReference type="InterPro" id="IPR015915">
    <property type="entry name" value="Kelch-typ_b-propeller"/>
</dbReference>
<dbReference type="EnsemblMetazoa" id="Aqu2.1.12507_001">
    <property type="protein sequence ID" value="Aqu2.1.12507_001"/>
    <property type="gene ID" value="Aqu2.1.12507"/>
</dbReference>
<dbReference type="OrthoDB" id="10251809at2759"/>
<evidence type="ECO:0000256" key="2">
    <source>
        <dbReference type="ARBA" id="ARBA00022737"/>
    </source>
</evidence>
<evidence type="ECO:0000313" key="3">
    <source>
        <dbReference type="EnsemblMetazoa" id="Aqu2.1.12507_001"/>
    </source>
</evidence>
<keyword evidence="1" id="KW-0880">Kelch repeat</keyword>
<accession>A0A1X7TDG3</accession>
<proteinExistence type="predicted"/>